<keyword evidence="2" id="KW-0238">DNA-binding</keyword>
<dbReference type="PANTHER" id="PTHR30136:SF7">
    <property type="entry name" value="HTH-TYPE TRANSCRIPTIONAL REGULATOR KDGR-RELATED"/>
    <property type="match status" value="1"/>
</dbReference>
<protein>
    <submittedName>
        <fullName evidence="5">IclR family transcriptional regulator</fullName>
    </submittedName>
</protein>
<reference evidence="5 6" key="1">
    <citation type="submission" date="2018-04" db="EMBL/GenBank/DDBJ databases">
        <title>Brenneria corticis sp.nov.</title>
        <authorList>
            <person name="Li Y."/>
        </authorList>
    </citation>
    <scope>NUCLEOTIDE SEQUENCE [LARGE SCALE GENOMIC DNA]</scope>
    <source>
        <strain evidence="5 6">LMG 27715</strain>
    </source>
</reference>
<dbReference type="GO" id="GO:0003677">
    <property type="term" value="F:DNA binding"/>
    <property type="evidence" value="ECO:0007669"/>
    <property type="project" value="UniProtKB-KW"/>
</dbReference>
<dbReference type="Proteomes" id="UP000245138">
    <property type="component" value="Unassembled WGS sequence"/>
</dbReference>
<dbReference type="InterPro" id="IPR036388">
    <property type="entry name" value="WH-like_DNA-bd_sf"/>
</dbReference>
<evidence type="ECO:0000259" key="4">
    <source>
        <dbReference type="PROSITE" id="PS51078"/>
    </source>
</evidence>
<dbReference type="GO" id="GO:0003700">
    <property type="term" value="F:DNA-binding transcription factor activity"/>
    <property type="evidence" value="ECO:0007669"/>
    <property type="project" value="TreeGrafter"/>
</dbReference>
<keyword evidence="6" id="KW-1185">Reference proteome</keyword>
<sequence>MSGKGCNSLIRAEKILTHIAYVGMASFMELLREFQYPKSSLLNLLNVMVECGFLIKSELNQYSLGIKTYELGCQALHRKNIFEVTKRPMQELSMKSGLVCHLGAMESYSAIYLDKVESPDSVPTRKSWIGKKLELHITALGKALLAWKSREEIDYFLDALVLKKHTRNTFTDKKLFREELQKTRLRGWAIDNEESTYGAVCLSMPVFDMYNRVNYAISLSGDPVVYSGKKVDGYLELLRQCARQISHGLGYRDENEYSRKGN</sequence>
<dbReference type="InterPro" id="IPR036390">
    <property type="entry name" value="WH_DNA-bd_sf"/>
</dbReference>
<gene>
    <name evidence="5" type="ORF">B4923_03480</name>
</gene>
<dbReference type="SUPFAM" id="SSF55781">
    <property type="entry name" value="GAF domain-like"/>
    <property type="match status" value="1"/>
</dbReference>
<keyword evidence="3" id="KW-0804">Transcription</keyword>
<dbReference type="RefSeq" id="WP_109052968.1">
    <property type="nucleotide sequence ID" value="NZ_QDKJ01000002.1"/>
</dbReference>
<dbReference type="Gene3D" id="3.30.450.40">
    <property type="match status" value="1"/>
</dbReference>
<proteinExistence type="predicted"/>
<dbReference type="PROSITE" id="PS51078">
    <property type="entry name" value="ICLR_ED"/>
    <property type="match status" value="1"/>
</dbReference>
<dbReference type="PANTHER" id="PTHR30136">
    <property type="entry name" value="HELIX-TURN-HELIX TRANSCRIPTIONAL REGULATOR, ICLR FAMILY"/>
    <property type="match status" value="1"/>
</dbReference>
<evidence type="ECO:0000313" key="6">
    <source>
        <dbReference type="Proteomes" id="UP000245138"/>
    </source>
</evidence>
<dbReference type="Pfam" id="PF01614">
    <property type="entry name" value="IclR_C"/>
    <property type="match status" value="1"/>
</dbReference>
<dbReference type="AlphaFoldDB" id="A0A2U1U0H7"/>
<evidence type="ECO:0000313" key="5">
    <source>
        <dbReference type="EMBL" id="PWC15112.1"/>
    </source>
</evidence>
<evidence type="ECO:0000256" key="1">
    <source>
        <dbReference type="ARBA" id="ARBA00023015"/>
    </source>
</evidence>
<dbReference type="InterPro" id="IPR005471">
    <property type="entry name" value="Tscrpt_reg_IclR_N"/>
</dbReference>
<evidence type="ECO:0000256" key="3">
    <source>
        <dbReference type="ARBA" id="ARBA00023163"/>
    </source>
</evidence>
<dbReference type="SUPFAM" id="SSF46785">
    <property type="entry name" value="Winged helix' DNA-binding domain"/>
    <property type="match status" value="1"/>
</dbReference>
<keyword evidence="1" id="KW-0805">Transcription regulation</keyword>
<comment type="caution">
    <text evidence="5">The sequence shown here is derived from an EMBL/GenBank/DDBJ whole genome shotgun (WGS) entry which is preliminary data.</text>
</comment>
<dbReference type="InterPro" id="IPR050707">
    <property type="entry name" value="HTH_MetabolicPath_Reg"/>
</dbReference>
<dbReference type="InterPro" id="IPR029016">
    <property type="entry name" value="GAF-like_dom_sf"/>
</dbReference>
<dbReference type="GO" id="GO:0045892">
    <property type="term" value="P:negative regulation of DNA-templated transcription"/>
    <property type="evidence" value="ECO:0007669"/>
    <property type="project" value="TreeGrafter"/>
</dbReference>
<evidence type="ECO:0000256" key="2">
    <source>
        <dbReference type="ARBA" id="ARBA00023125"/>
    </source>
</evidence>
<feature type="domain" description="IclR-ED" evidence="4">
    <location>
        <begin position="67"/>
        <end position="251"/>
    </location>
</feature>
<name>A0A2U1U0H7_9GAMM</name>
<dbReference type="OrthoDB" id="9807558at2"/>
<dbReference type="Gene3D" id="1.10.10.10">
    <property type="entry name" value="Winged helix-like DNA-binding domain superfamily/Winged helix DNA-binding domain"/>
    <property type="match status" value="1"/>
</dbReference>
<dbReference type="EMBL" id="QDKJ01000002">
    <property type="protein sequence ID" value="PWC15112.1"/>
    <property type="molecule type" value="Genomic_DNA"/>
</dbReference>
<organism evidence="5 6">
    <name type="scientific">Brenneria roseae subsp. americana</name>
    <dbReference type="NCBI Taxonomy" id="1508507"/>
    <lineage>
        <taxon>Bacteria</taxon>
        <taxon>Pseudomonadati</taxon>
        <taxon>Pseudomonadota</taxon>
        <taxon>Gammaproteobacteria</taxon>
        <taxon>Enterobacterales</taxon>
        <taxon>Pectobacteriaceae</taxon>
        <taxon>Brenneria</taxon>
    </lineage>
</organism>
<accession>A0A2U1U0H7</accession>
<dbReference type="SMART" id="SM00346">
    <property type="entry name" value="HTH_ICLR"/>
    <property type="match status" value="1"/>
</dbReference>
<dbReference type="InterPro" id="IPR014757">
    <property type="entry name" value="Tscrpt_reg_IclR_C"/>
</dbReference>